<dbReference type="STRING" id="991.IW20_25290"/>
<evidence type="ECO:0000313" key="3">
    <source>
        <dbReference type="Proteomes" id="UP000028712"/>
    </source>
</evidence>
<dbReference type="Proteomes" id="UP000028712">
    <property type="component" value="Unassembled WGS sequence"/>
</dbReference>
<dbReference type="EMBL" id="JPRM01000063">
    <property type="protein sequence ID" value="KFF02232.1"/>
    <property type="molecule type" value="Genomic_DNA"/>
</dbReference>
<dbReference type="Proteomes" id="UP000198424">
    <property type="component" value="Unassembled WGS sequence"/>
</dbReference>
<dbReference type="RefSeq" id="WP_035628812.1">
    <property type="nucleotide sequence ID" value="NZ_JBEWQG010000038.1"/>
</dbReference>
<reference evidence="1 3" key="1">
    <citation type="submission" date="2014-07" db="EMBL/GenBank/DDBJ databases">
        <title>Genome of Flavobacterium hydatis DSM 2063.</title>
        <authorList>
            <person name="Pipes S.E."/>
            <person name="Stropko S.J."/>
            <person name="Newman J.D."/>
        </authorList>
    </citation>
    <scope>NUCLEOTIDE SEQUENCE [LARGE SCALE GENOMIC DNA]</scope>
    <source>
        <strain evidence="1 3">DSM 2063</strain>
    </source>
</reference>
<keyword evidence="4" id="KW-1185">Reference proteome</keyword>
<proteinExistence type="predicted"/>
<protein>
    <submittedName>
        <fullName evidence="1">Uncharacterized protein</fullName>
    </submittedName>
</protein>
<dbReference type="EMBL" id="MUGY01000069">
    <property type="protein sequence ID" value="OXA84578.1"/>
    <property type="molecule type" value="Genomic_DNA"/>
</dbReference>
<sequence>MIPTKEELVGTWISKDFPNYHYEDGLEFTFHFGKYATLYYSKGKNMVIAEGIYKVVEMEKENFNIIVDGRIIDLQKTILNSKLYIKQKPPSFVMLVPEKGARYFEKLQ</sequence>
<evidence type="ECO:0000313" key="1">
    <source>
        <dbReference type="EMBL" id="KFF02232.1"/>
    </source>
</evidence>
<name>A0A085ZCR8_FLAHY</name>
<organism evidence="1 3">
    <name type="scientific">Flavobacterium hydatis</name>
    <name type="common">Cytophaga aquatilis</name>
    <dbReference type="NCBI Taxonomy" id="991"/>
    <lineage>
        <taxon>Bacteria</taxon>
        <taxon>Pseudomonadati</taxon>
        <taxon>Bacteroidota</taxon>
        <taxon>Flavobacteriia</taxon>
        <taxon>Flavobacteriales</taxon>
        <taxon>Flavobacteriaceae</taxon>
        <taxon>Flavobacterium</taxon>
    </lineage>
</organism>
<accession>A0A085ZCR8</accession>
<evidence type="ECO:0000313" key="2">
    <source>
        <dbReference type="EMBL" id="OXA84578.1"/>
    </source>
</evidence>
<comment type="caution">
    <text evidence="1">The sequence shown here is derived from an EMBL/GenBank/DDBJ whole genome shotgun (WGS) entry which is preliminary data.</text>
</comment>
<dbReference type="AlphaFoldDB" id="A0A085ZCR8"/>
<dbReference type="OrthoDB" id="1453052at2"/>
<reference evidence="2 4" key="2">
    <citation type="submission" date="2016-11" db="EMBL/GenBank/DDBJ databases">
        <title>Whole genomes of Flavobacteriaceae.</title>
        <authorList>
            <person name="Stine C."/>
            <person name="Li C."/>
            <person name="Tadesse D."/>
        </authorList>
    </citation>
    <scope>NUCLEOTIDE SEQUENCE [LARGE SCALE GENOMIC DNA]</scope>
    <source>
        <strain evidence="2 4">ATCC 29551</strain>
    </source>
</reference>
<gene>
    <name evidence="2" type="ORF">B0A62_25085</name>
    <name evidence="1" type="ORF">IW20_25290</name>
</gene>
<dbReference type="eggNOG" id="ENOG5030Z6E">
    <property type="taxonomic scope" value="Bacteria"/>
</dbReference>
<evidence type="ECO:0000313" key="4">
    <source>
        <dbReference type="Proteomes" id="UP000198424"/>
    </source>
</evidence>